<reference evidence="2" key="1">
    <citation type="submission" date="2023-06" db="EMBL/GenBank/DDBJ databases">
        <title>Genome-scale phylogeny and comparative genomics of the fungal order Sordariales.</title>
        <authorList>
            <consortium name="Lawrence Berkeley National Laboratory"/>
            <person name="Hensen N."/>
            <person name="Bonometti L."/>
            <person name="Westerberg I."/>
            <person name="Brannstrom I.O."/>
            <person name="Guillou S."/>
            <person name="Cros-Aarteil S."/>
            <person name="Calhoun S."/>
            <person name="Haridas S."/>
            <person name="Kuo A."/>
            <person name="Mondo S."/>
            <person name="Pangilinan J."/>
            <person name="Riley R."/>
            <person name="Labutti K."/>
            <person name="Andreopoulos B."/>
            <person name="Lipzen A."/>
            <person name="Chen C."/>
            <person name="Yanf M."/>
            <person name="Daum C."/>
            <person name="Ng V."/>
            <person name="Clum A."/>
            <person name="Steindorff A."/>
            <person name="Ohm R."/>
            <person name="Martin F."/>
            <person name="Silar P."/>
            <person name="Natvig D."/>
            <person name="Lalanne C."/>
            <person name="Gautier V."/>
            <person name="Ament-Velasquez S.L."/>
            <person name="Kruys A."/>
            <person name="Hutchinson M.I."/>
            <person name="Powell A.J."/>
            <person name="Barry K."/>
            <person name="Miller A.N."/>
            <person name="Grigoriev I.V."/>
            <person name="Debuchy R."/>
            <person name="Gladieux P."/>
            <person name="Thoren M.H."/>
            <person name="Johannesson H."/>
        </authorList>
    </citation>
    <scope>NUCLEOTIDE SEQUENCE</scope>
    <source>
        <strain evidence="2">CBS 606.72</strain>
    </source>
</reference>
<dbReference type="Proteomes" id="UP001175000">
    <property type="component" value="Unassembled WGS sequence"/>
</dbReference>
<evidence type="ECO:0000256" key="1">
    <source>
        <dbReference type="SAM" id="Phobius"/>
    </source>
</evidence>
<dbReference type="EMBL" id="JAULSU010000004">
    <property type="protein sequence ID" value="KAK0620766.1"/>
    <property type="molecule type" value="Genomic_DNA"/>
</dbReference>
<name>A0AA40C0F4_9PEZI</name>
<organism evidence="2 3">
    <name type="scientific">Immersiella caudata</name>
    <dbReference type="NCBI Taxonomy" id="314043"/>
    <lineage>
        <taxon>Eukaryota</taxon>
        <taxon>Fungi</taxon>
        <taxon>Dikarya</taxon>
        <taxon>Ascomycota</taxon>
        <taxon>Pezizomycotina</taxon>
        <taxon>Sordariomycetes</taxon>
        <taxon>Sordariomycetidae</taxon>
        <taxon>Sordariales</taxon>
        <taxon>Lasiosphaeriaceae</taxon>
        <taxon>Immersiella</taxon>
    </lineage>
</organism>
<protein>
    <submittedName>
        <fullName evidence="2">Uncharacterized protein</fullName>
    </submittedName>
</protein>
<accession>A0AA40C0F4</accession>
<proteinExistence type="predicted"/>
<keyword evidence="1" id="KW-0472">Membrane</keyword>
<sequence>MEACWMVSRTFCFLLHGSQFQRVLATCWGTCWGLWFLFRPSFLPRRRTALRKCRPILRLVLACLVEAMSRLV</sequence>
<keyword evidence="3" id="KW-1185">Reference proteome</keyword>
<evidence type="ECO:0000313" key="3">
    <source>
        <dbReference type="Proteomes" id="UP001175000"/>
    </source>
</evidence>
<dbReference type="AlphaFoldDB" id="A0AA40C0F4"/>
<gene>
    <name evidence="2" type="ORF">B0T14DRAFT_522104</name>
</gene>
<feature type="transmembrane region" description="Helical" evidence="1">
    <location>
        <begin position="20"/>
        <end position="38"/>
    </location>
</feature>
<comment type="caution">
    <text evidence="2">The sequence shown here is derived from an EMBL/GenBank/DDBJ whole genome shotgun (WGS) entry which is preliminary data.</text>
</comment>
<keyword evidence="1" id="KW-1133">Transmembrane helix</keyword>
<evidence type="ECO:0000313" key="2">
    <source>
        <dbReference type="EMBL" id="KAK0620766.1"/>
    </source>
</evidence>
<keyword evidence="1" id="KW-0812">Transmembrane</keyword>